<dbReference type="InterPro" id="IPR017151">
    <property type="entry name" value="Xrn2/3/4"/>
</dbReference>
<comment type="subcellular location">
    <subcellularLocation>
        <location evidence="1">Nucleus</location>
    </subcellularLocation>
</comment>
<keyword evidence="6 8" id="KW-0269">Exonuclease</keyword>
<evidence type="ECO:0000256" key="5">
    <source>
        <dbReference type="ARBA" id="ARBA00022801"/>
    </source>
</evidence>
<dbReference type="GO" id="GO:0004534">
    <property type="term" value="F:5'-3' RNA exonuclease activity"/>
    <property type="evidence" value="ECO:0007669"/>
    <property type="project" value="UniProtKB-UniRule"/>
</dbReference>
<gene>
    <name evidence="12" type="ORF">ACHAWU_001786</name>
</gene>
<keyword evidence="5 8" id="KW-0378">Hydrolase</keyword>
<evidence type="ECO:0000313" key="13">
    <source>
        <dbReference type="Proteomes" id="UP001530293"/>
    </source>
</evidence>
<keyword evidence="4 8" id="KW-0540">Nuclease</keyword>
<dbReference type="Proteomes" id="UP001530293">
    <property type="component" value="Unassembled WGS sequence"/>
</dbReference>
<dbReference type="Pfam" id="PF03159">
    <property type="entry name" value="XRN_N"/>
    <property type="match status" value="1"/>
</dbReference>
<keyword evidence="3 8" id="KW-0507">mRNA processing</keyword>
<dbReference type="Gene3D" id="1.25.40.1050">
    <property type="match status" value="1"/>
</dbReference>
<name>A0ABD3LYN6_9STRA</name>
<dbReference type="PANTHER" id="PTHR12341">
    <property type="entry name" value="5'-&gt;3' EXORIBONUCLEASE"/>
    <property type="match status" value="1"/>
</dbReference>
<evidence type="ECO:0000256" key="4">
    <source>
        <dbReference type="ARBA" id="ARBA00022722"/>
    </source>
</evidence>
<feature type="compositionally biased region" description="Pro residues" evidence="9">
    <location>
        <begin position="1011"/>
        <end position="1028"/>
    </location>
</feature>
<evidence type="ECO:0000256" key="3">
    <source>
        <dbReference type="ARBA" id="ARBA00022664"/>
    </source>
</evidence>
<proteinExistence type="inferred from homology"/>
<feature type="region of interest" description="Disordered" evidence="9">
    <location>
        <begin position="477"/>
        <end position="507"/>
    </location>
</feature>
<keyword evidence="13" id="KW-1185">Reference proteome</keyword>
<feature type="domain" description="Xrn1 helical" evidence="11">
    <location>
        <begin position="560"/>
        <end position="924"/>
    </location>
</feature>
<evidence type="ECO:0000259" key="10">
    <source>
        <dbReference type="Pfam" id="PF03159"/>
    </source>
</evidence>
<dbReference type="Pfam" id="PF17846">
    <property type="entry name" value="XRN_M"/>
    <property type="match status" value="2"/>
</dbReference>
<accession>A0ABD3LYN6</accession>
<comment type="similarity">
    <text evidence="2 8">Belongs to the 5'-3' exonuclease family. XRN2/RAT1 subfamily.</text>
</comment>
<evidence type="ECO:0000256" key="1">
    <source>
        <dbReference type="ARBA" id="ARBA00004123"/>
    </source>
</evidence>
<feature type="region of interest" description="Disordered" evidence="9">
    <location>
        <begin position="1139"/>
        <end position="1162"/>
    </location>
</feature>
<dbReference type="FunFam" id="3.40.50.12390:FF:000003">
    <property type="entry name" value="5'-3' exoribonuclease"/>
    <property type="match status" value="1"/>
</dbReference>
<feature type="region of interest" description="Disordered" evidence="9">
    <location>
        <begin position="933"/>
        <end position="956"/>
    </location>
</feature>
<comment type="caution">
    <text evidence="12">The sequence shown here is derived from an EMBL/GenBank/DDBJ whole genome shotgun (WGS) entry which is preliminary data.</text>
</comment>
<dbReference type="InterPro" id="IPR004859">
    <property type="entry name" value="Xrn1_N"/>
</dbReference>
<comment type="function">
    <text evidence="8">Possesses 5'-&gt;3' exoribonuclease activity. May promote termination of transcription by RNA polymerase II.</text>
</comment>
<keyword evidence="7" id="KW-0539">Nucleus</keyword>
<dbReference type="EC" id="3.1.13.-" evidence="8"/>
<dbReference type="InterPro" id="IPR041412">
    <property type="entry name" value="Xrn1_helical"/>
</dbReference>
<evidence type="ECO:0000256" key="8">
    <source>
        <dbReference type="PIRNR" id="PIRNR037239"/>
    </source>
</evidence>
<feature type="compositionally biased region" description="Polar residues" evidence="9">
    <location>
        <begin position="992"/>
        <end position="1009"/>
    </location>
</feature>
<dbReference type="CDD" id="cd18673">
    <property type="entry name" value="PIN_XRN1-2-like"/>
    <property type="match status" value="1"/>
</dbReference>
<feature type="compositionally biased region" description="Low complexity" evidence="9">
    <location>
        <begin position="1139"/>
        <end position="1158"/>
    </location>
</feature>
<dbReference type="GO" id="GO:0005634">
    <property type="term" value="C:nucleus"/>
    <property type="evidence" value="ECO:0007669"/>
    <property type="project" value="UniProtKB-SubCell"/>
</dbReference>
<dbReference type="PIRSF" id="PIRSF037239">
    <property type="entry name" value="Exonuclease_Xrn2"/>
    <property type="match status" value="1"/>
</dbReference>
<evidence type="ECO:0000256" key="6">
    <source>
        <dbReference type="ARBA" id="ARBA00022839"/>
    </source>
</evidence>
<feature type="region of interest" description="Disordered" evidence="9">
    <location>
        <begin position="969"/>
        <end position="1045"/>
    </location>
</feature>
<feature type="domain" description="Xrn1 N-terminal" evidence="10">
    <location>
        <begin position="1"/>
        <end position="256"/>
    </location>
</feature>
<feature type="compositionally biased region" description="Polar residues" evidence="9">
    <location>
        <begin position="974"/>
        <end position="983"/>
    </location>
</feature>
<evidence type="ECO:0000259" key="11">
    <source>
        <dbReference type="Pfam" id="PF17846"/>
    </source>
</evidence>
<organism evidence="12 13">
    <name type="scientific">Discostella pseudostelligera</name>
    <dbReference type="NCBI Taxonomy" id="259834"/>
    <lineage>
        <taxon>Eukaryota</taxon>
        <taxon>Sar</taxon>
        <taxon>Stramenopiles</taxon>
        <taxon>Ochrophyta</taxon>
        <taxon>Bacillariophyta</taxon>
        <taxon>Coscinodiscophyceae</taxon>
        <taxon>Thalassiosirophycidae</taxon>
        <taxon>Stephanodiscales</taxon>
        <taxon>Stephanodiscaceae</taxon>
        <taxon>Discostella</taxon>
    </lineage>
</organism>
<feature type="domain" description="Xrn1 helical" evidence="11">
    <location>
        <begin position="331"/>
        <end position="477"/>
    </location>
</feature>
<protein>
    <recommendedName>
        <fullName evidence="8">5'-3' exoribonuclease</fullName>
        <ecNumber evidence="8">3.1.13.-</ecNumber>
    </recommendedName>
</protein>
<evidence type="ECO:0000256" key="2">
    <source>
        <dbReference type="ARBA" id="ARBA00006994"/>
    </source>
</evidence>
<dbReference type="PANTHER" id="PTHR12341:SF41">
    <property type="entry name" value="5'-3' EXORIBONUCLEASE 2"/>
    <property type="match status" value="1"/>
</dbReference>
<dbReference type="Gene3D" id="3.40.50.12390">
    <property type="match status" value="2"/>
</dbReference>
<evidence type="ECO:0000313" key="12">
    <source>
        <dbReference type="EMBL" id="KAL3756583.1"/>
    </source>
</evidence>
<reference evidence="12 13" key="1">
    <citation type="submission" date="2024-10" db="EMBL/GenBank/DDBJ databases">
        <title>Updated reference genomes for cyclostephanoid diatoms.</title>
        <authorList>
            <person name="Roberts W.R."/>
            <person name="Alverson A.J."/>
        </authorList>
    </citation>
    <scope>NUCLEOTIDE SEQUENCE [LARGE SCALE GENOMIC DNA]</scope>
    <source>
        <strain evidence="12 13">AJA232-27</strain>
    </source>
</reference>
<dbReference type="EMBL" id="JALLBG020000302">
    <property type="protein sequence ID" value="KAL3756583.1"/>
    <property type="molecule type" value="Genomic_DNA"/>
</dbReference>
<dbReference type="AlphaFoldDB" id="A0ABD3LYN6"/>
<feature type="compositionally biased region" description="Low complexity" evidence="9">
    <location>
        <begin position="1029"/>
        <end position="1045"/>
    </location>
</feature>
<evidence type="ECO:0000256" key="7">
    <source>
        <dbReference type="ARBA" id="ARBA00023242"/>
    </source>
</evidence>
<dbReference type="InterPro" id="IPR027073">
    <property type="entry name" value="5_3_exoribonuclease"/>
</dbReference>
<sequence length="1183" mass="134290">MGVPAFYRWLSEKYPKIIQDVLEERVQLVNGQGSIRVPFDATRPNPSGLEVDNLYIDMNGIIHPCSHPEHGPQPKNEQEMYDNVCQYVDRLVRAVRPRKLLHLAIDGVAPRAKMNQQRSRRFRAAQEARERAGTEVEVRKALEDQGMAIPPPSEKPWDSNVITPGTKFMIDLSEYIRFYIRKRIATDKAWKQIKIIFSDASIPGEGEHKIMAHIRQQRGQPGYNPNLVHVLHGLDADLIMLALATHEAHFYILREEVLFGRHSMEATERRREESGFALQQKLFDEAVGAEAMELPENSNKPLQRLSVPILREYLANEFASVMNPPFAGEKSFERLVDDIVFLCFFVGNDFLPHLPSLDIRDGALDYLFNVYRRLLPGLGGYLTDHGGKVNLDRVDVILAEVGAIEDYVFEMKHKNEENEKSRRNYMKQQKMTGNKLPAGGIENAPQPVFQKSGRAGRIMAEKEVAAVARVGMASSYGDIKPQRGHSAKEELRQKLKSKPTSAEDNAKAANALKQQLLSDGSKEEVADEKMKEVVTPSKRKATEISADDVECLATVDAVEPSCELNGDAVIDSDEAELVDVDDDDEDVTNVESEDDEAAMDEAKKNIKEKIKAIESAKLDDYAKNVKDNVRLHEPGWKDRYYTDKCKADDVKNHGGREHLFRSYVVGLCWVMKYYYQGCPSWKWYFPFHYAPFASDLRNIERFTKYCENFELSEPFTPVEQLLAVLPEDSSHAVPKEARWLMSDEESPIIDFYPKDVPCDPNGKAMPWLWVVLLPFIDEERLLSALHPTMKNWTSKELLCNSRGLDDGYVFLHKDHPLSKATQHILGADEYTKNKFLLADVGKVSCFFGYFRKPLSHEIYSLDDDSSVPLPASSSKITRSTDVFSGPIEPNEAVCFAFTEPDIKGHMSEILRGAVLPPSILTDEDRRIRRPRLNRGGDTIANLGGSNKSHKSGYGSMNINSYERELAMKSGRGGQMNQAGTRTWGSMEPTPKRYNSGSYSIAPQVPTMQRWQPPPPPPPSNFPPPPPHPSQQWPQQQPHQFGQGYQQQQQYNVNAGVFNQQAMTAMTGNVLNHSQQQQWGSNNMTYPNQSISFPQQQQSYIRQQNYGRNQPNAHQSGFAFNQQGQRFQQQQAQTNFAFNRQGMQQQQQRQQQQQQQQAQTGGRANLTNLRAQLMSTLQKQRKND</sequence>
<dbReference type="GO" id="GO:0006397">
    <property type="term" value="P:mRNA processing"/>
    <property type="evidence" value="ECO:0007669"/>
    <property type="project" value="UniProtKB-UniRule"/>
</dbReference>
<evidence type="ECO:0000256" key="9">
    <source>
        <dbReference type="SAM" id="MobiDB-lite"/>
    </source>
</evidence>